<feature type="signal peptide" evidence="1">
    <location>
        <begin position="1"/>
        <end position="27"/>
    </location>
</feature>
<name>A0AAF0W6A4_DAUCS</name>
<dbReference type="Proteomes" id="UP000077755">
    <property type="component" value="Chromosome 1"/>
</dbReference>
<proteinExistence type="predicted"/>
<evidence type="ECO:0000313" key="3">
    <source>
        <dbReference type="Proteomes" id="UP000077755"/>
    </source>
</evidence>
<gene>
    <name evidence="2" type="ORF">DCAR_0103171</name>
</gene>
<evidence type="ECO:0000313" key="2">
    <source>
        <dbReference type="EMBL" id="WOG83992.1"/>
    </source>
</evidence>
<organism evidence="2 3">
    <name type="scientific">Daucus carota subsp. sativus</name>
    <name type="common">Carrot</name>
    <dbReference type="NCBI Taxonomy" id="79200"/>
    <lineage>
        <taxon>Eukaryota</taxon>
        <taxon>Viridiplantae</taxon>
        <taxon>Streptophyta</taxon>
        <taxon>Embryophyta</taxon>
        <taxon>Tracheophyta</taxon>
        <taxon>Spermatophyta</taxon>
        <taxon>Magnoliopsida</taxon>
        <taxon>eudicotyledons</taxon>
        <taxon>Gunneridae</taxon>
        <taxon>Pentapetalae</taxon>
        <taxon>asterids</taxon>
        <taxon>campanulids</taxon>
        <taxon>Apiales</taxon>
        <taxon>Apiaceae</taxon>
        <taxon>Apioideae</taxon>
        <taxon>Scandiceae</taxon>
        <taxon>Daucinae</taxon>
        <taxon>Daucus</taxon>
        <taxon>Daucus sect. Daucus</taxon>
    </lineage>
</organism>
<reference evidence="2" key="2">
    <citation type="submission" date="2022-03" db="EMBL/GenBank/DDBJ databases">
        <title>Draft title - Genomic analysis of global carrot germplasm unveils the trajectory of domestication and the origin of high carotenoid orange carrot.</title>
        <authorList>
            <person name="Iorizzo M."/>
            <person name="Ellison S."/>
            <person name="Senalik D."/>
            <person name="Macko-Podgorni A."/>
            <person name="Grzebelus D."/>
            <person name="Bostan H."/>
            <person name="Rolling W."/>
            <person name="Curaba J."/>
            <person name="Simon P."/>
        </authorList>
    </citation>
    <scope>NUCLEOTIDE SEQUENCE</scope>
    <source>
        <tissue evidence="2">Leaf</tissue>
    </source>
</reference>
<sequence length="81" mass="9467">MATLSVQALLVITMILFFPFRIHQSVATVTMGDDNYTNSTEKSIHLICIPSLCFWKKVTCWCCENIFIYCYRTRSECERKC</sequence>
<keyword evidence="1" id="KW-0732">Signal</keyword>
<protein>
    <submittedName>
        <fullName evidence="2">Uncharacterized protein</fullName>
    </submittedName>
</protein>
<dbReference type="AlphaFoldDB" id="A0AAF0W6A4"/>
<evidence type="ECO:0000256" key="1">
    <source>
        <dbReference type="SAM" id="SignalP"/>
    </source>
</evidence>
<feature type="chain" id="PRO_5042075447" evidence="1">
    <location>
        <begin position="28"/>
        <end position="81"/>
    </location>
</feature>
<accession>A0AAF0W6A4</accession>
<dbReference type="EMBL" id="CP093343">
    <property type="protein sequence ID" value="WOG83992.1"/>
    <property type="molecule type" value="Genomic_DNA"/>
</dbReference>
<reference evidence="2" key="1">
    <citation type="journal article" date="2016" name="Nat. Genet.">
        <title>A high-quality carrot genome assembly provides new insights into carotenoid accumulation and asterid genome evolution.</title>
        <authorList>
            <person name="Iorizzo M."/>
            <person name="Ellison S."/>
            <person name="Senalik D."/>
            <person name="Zeng P."/>
            <person name="Satapoomin P."/>
            <person name="Huang J."/>
            <person name="Bowman M."/>
            <person name="Iovene M."/>
            <person name="Sanseverino W."/>
            <person name="Cavagnaro P."/>
            <person name="Yildiz M."/>
            <person name="Macko-Podgorni A."/>
            <person name="Moranska E."/>
            <person name="Grzebelus E."/>
            <person name="Grzebelus D."/>
            <person name="Ashrafi H."/>
            <person name="Zheng Z."/>
            <person name="Cheng S."/>
            <person name="Spooner D."/>
            <person name="Van Deynze A."/>
            <person name="Simon P."/>
        </authorList>
    </citation>
    <scope>NUCLEOTIDE SEQUENCE</scope>
    <source>
        <tissue evidence="2">Leaf</tissue>
    </source>
</reference>
<keyword evidence="3" id="KW-1185">Reference proteome</keyword>